<dbReference type="EMBL" id="JARBHB010000010">
    <property type="protein sequence ID" value="KAJ8874750.1"/>
    <property type="molecule type" value="Genomic_DNA"/>
</dbReference>
<comment type="caution">
    <text evidence="1">The sequence shown here is derived from an EMBL/GenBank/DDBJ whole genome shotgun (WGS) entry which is preliminary data.</text>
</comment>
<sequence length="169" mass="19254">MYCSILMLSFTHESEDERVRDPTLRYKVEFYFHLLDIIIVLLGKRFTQLKSHSDTFDFLYDISTLKDMPSDVLSKKCSKLSSILQDNASKDVNSDELCDELKVLSTLVTPAIAIQLARNVGVALRILLTLPVIVASDGKSFSKFKLIKTHVLTINYVAESFEWIDDDLD</sequence>
<dbReference type="Proteomes" id="UP001159363">
    <property type="component" value="Chromosome 9"/>
</dbReference>
<proteinExistence type="predicted"/>
<organism evidence="1 2">
    <name type="scientific">Dryococelus australis</name>
    <dbReference type="NCBI Taxonomy" id="614101"/>
    <lineage>
        <taxon>Eukaryota</taxon>
        <taxon>Metazoa</taxon>
        <taxon>Ecdysozoa</taxon>
        <taxon>Arthropoda</taxon>
        <taxon>Hexapoda</taxon>
        <taxon>Insecta</taxon>
        <taxon>Pterygota</taxon>
        <taxon>Neoptera</taxon>
        <taxon>Polyneoptera</taxon>
        <taxon>Phasmatodea</taxon>
        <taxon>Verophasmatodea</taxon>
        <taxon>Anareolatae</taxon>
        <taxon>Phasmatidae</taxon>
        <taxon>Eurycanthinae</taxon>
        <taxon>Dryococelus</taxon>
    </lineage>
</organism>
<gene>
    <name evidence="1" type="ORF">PR048_025616</name>
</gene>
<evidence type="ECO:0008006" key="3">
    <source>
        <dbReference type="Google" id="ProtNLM"/>
    </source>
</evidence>
<reference evidence="1 2" key="1">
    <citation type="submission" date="2023-02" db="EMBL/GenBank/DDBJ databases">
        <title>LHISI_Scaffold_Assembly.</title>
        <authorList>
            <person name="Stuart O.P."/>
            <person name="Cleave R."/>
            <person name="Magrath M.J.L."/>
            <person name="Mikheyev A.S."/>
        </authorList>
    </citation>
    <scope>NUCLEOTIDE SEQUENCE [LARGE SCALE GENOMIC DNA]</scope>
    <source>
        <strain evidence="1">Daus_M_001</strain>
        <tissue evidence="1">Leg muscle</tissue>
    </source>
</reference>
<accession>A0ABQ9GRR8</accession>
<protein>
    <recommendedName>
        <fullName evidence="3">HAT C-terminal dimerisation domain-containing protein</fullName>
    </recommendedName>
</protein>
<keyword evidence="2" id="KW-1185">Reference proteome</keyword>
<name>A0ABQ9GRR8_9NEOP</name>
<evidence type="ECO:0000313" key="2">
    <source>
        <dbReference type="Proteomes" id="UP001159363"/>
    </source>
</evidence>
<evidence type="ECO:0000313" key="1">
    <source>
        <dbReference type="EMBL" id="KAJ8874750.1"/>
    </source>
</evidence>